<evidence type="ECO:0000256" key="1">
    <source>
        <dbReference type="SAM" id="MobiDB-lite"/>
    </source>
</evidence>
<name>A0A2P7Z1T8_9PEZI</name>
<evidence type="ECO:0000313" key="3">
    <source>
        <dbReference type="Proteomes" id="UP000243723"/>
    </source>
</evidence>
<dbReference type="Proteomes" id="UP000243723">
    <property type="component" value="Unassembled WGS sequence"/>
</dbReference>
<keyword evidence="3" id="KW-1185">Reference proteome</keyword>
<gene>
    <name evidence="2" type="ORF">B9Z65_4088</name>
</gene>
<evidence type="ECO:0008006" key="4">
    <source>
        <dbReference type="Google" id="ProtNLM"/>
    </source>
</evidence>
<comment type="caution">
    <text evidence="2">The sequence shown here is derived from an EMBL/GenBank/DDBJ whole genome shotgun (WGS) entry which is preliminary data.</text>
</comment>
<dbReference type="EMBL" id="NHZQ01000335">
    <property type="protein sequence ID" value="PSK42174.1"/>
    <property type="molecule type" value="Genomic_DNA"/>
</dbReference>
<protein>
    <recommendedName>
        <fullName evidence="4">SMP domain-containing protein</fullName>
    </recommendedName>
</protein>
<feature type="region of interest" description="Disordered" evidence="1">
    <location>
        <begin position="91"/>
        <end position="111"/>
    </location>
</feature>
<proteinExistence type="predicted"/>
<evidence type="ECO:0000313" key="2">
    <source>
        <dbReference type="EMBL" id="PSK42174.1"/>
    </source>
</evidence>
<reference evidence="2 3" key="1">
    <citation type="submission" date="2017-05" db="EMBL/GenBank/DDBJ databases">
        <title>Draft genome sequence of Elsinoe australis.</title>
        <authorList>
            <person name="Cheng Q."/>
        </authorList>
    </citation>
    <scope>NUCLEOTIDE SEQUENCE [LARGE SCALE GENOMIC DNA]</scope>
    <source>
        <strain evidence="2 3">NL1</strain>
    </source>
</reference>
<dbReference type="AlphaFoldDB" id="A0A2P7Z1T8"/>
<dbReference type="STRING" id="40998.A0A2P7Z1T8"/>
<accession>A0A2P7Z1T8</accession>
<sequence>MASPTSNIPDAATVADKTNHAAELQSEADHARNFQQAAATIGKKMEEHPENITAQDASNIKSAEAKFTGIAQPPKGTISAEADHLASVNAKASSPAAGANTAAAAAGDKKA</sequence>
<feature type="region of interest" description="Disordered" evidence="1">
    <location>
        <begin position="1"/>
        <end position="20"/>
    </location>
</feature>
<organism evidence="2 3">
    <name type="scientific">Elsinoe australis</name>
    <dbReference type="NCBI Taxonomy" id="40998"/>
    <lineage>
        <taxon>Eukaryota</taxon>
        <taxon>Fungi</taxon>
        <taxon>Dikarya</taxon>
        <taxon>Ascomycota</taxon>
        <taxon>Pezizomycotina</taxon>
        <taxon>Dothideomycetes</taxon>
        <taxon>Dothideomycetidae</taxon>
        <taxon>Myriangiales</taxon>
        <taxon>Elsinoaceae</taxon>
        <taxon>Elsinoe</taxon>
    </lineage>
</organism>
<dbReference type="OrthoDB" id="2799468at2759"/>